<feature type="non-terminal residue" evidence="1">
    <location>
        <position position="76"/>
    </location>
</feature>
<dbReference type="Proteomes" id="UP000789831">
    <property type="component" value="Unassembled WGS sequence"/>
</dbReference>
<sequence length="76" mass="9047">MRHLFHLAFNCLRNETYNQLHFPNILRDFFVPSLWQRHQVGEEAKRNSRVPHLTLNGTDMAVTVIDFQPKIDSRTQ</sequence>
<dbReference type="EMBL" id="CAJVPL010001221">
    <property type="protein sequence ID" value="CAG8559740.1"/>
    <property type="molecule type" value="Genomic_DNA"/>
</dbReference>
<protein>
    <submittedName>
        <fullName evidence="1">7454_t:CDS:1</fullName>
    </submittedName>
</protein>
<evidence type="ECO:0000313" key="1">
    <source>
        <dbReference type="EMBL" id="CAG8559740.1"/>
    </source>
</evidence>
<name>A0A9N9BB93_9GLOM</name>
<reference evidence="1" key="1">
    <citation type="submission" date="2021-06" db="EMBL/GenBank/DDBJ databases">
        <authorList>
            <person name="Kallberg Y."/>
            <person name="Tangrot J."/>
            <person name="Rosling A."/>
        </authorList>
    </citation>
    <scope>NUCLEOTIDE SEQUENCE</scope>
    <source>
        <strain evidence="1">MT106</strain>
    </source>
</reference>
<organism evidence="1 2">
    <name type="scientific">Ambispora gerdemannii</name>
    <dbReference type="NCBI Taxonomy" id="144530"/>
    <lineage>
        <taxon>Eukaryota</taxon>
        <taxon>Fungi</taxon>
        <taxon>Fungi incertae sedis</taxon>
        <taxon>Mucoromycota</taxon>
        <taxon>Glomeromycotina</taxon>
        <taxon>Glomeromycetes</taxon>
        <taxon>Archaeosporales</taxon>
        <taxon>Ambisporaceae</taxon>
        <taxon>Ambispora</taxon>
    </lineage>
</organism>
<keyword evidence="2" id="KW-1185">Reference proteome</keyword>
<dbReference type="AlphaFoldDB" id="A0A9N9BB93"/>
<proteinExistence type="predicted"/>
<evidence type="ECO:0000313" key="2">
    <source>
        <dbReference type="Proteomes" id="UP000789831"/>
    </source>
</evidence>
<gene>
    <name evidence="1" type="ORF">AGERDE_LOCUS7091</name>
</gene>
<accession>A0A9N9BB93</accession>
<comment type="caution">
    <text evidence="1">The sequence shown here is derived from an EMBL/GenBank/DDBJ whole genome shotgun (WGS) entry which is preliminary data.</text>
</comment>